<accession>A0A6C8H3N0</accession>
<evidence type="ECO:0000313" key="3">
    <source>
        <dbReference type="Proteomes" id="UP000003915"/>
    </source>
</evidence>
<reference evidence="2 3" key="1">
    <citation type="journal article" date="2011" name="BMC Genomics">
        <title>Genome sequencing reveals diversification of virulence factor content and possible host adaptation in distinct subpopulations of Salmonella enterica.</title>
        <authorList>
            <person name="den Bakker H.C."/>
            <person name="Moreno Switt A.I."/>
            <person name="Govoni G."/>
            <person name="Cummings C.A."/>
            <person name="Ranieri M.L."/>
            <person name="Degoricija L."/>
            <person name="Hoelzer K."/>
            <person name="Rodriguez-Rivera L.D."/>
            <person name="Brown S."/>
            <person name="Bolchacova E."/>
            <person name="Furtado M.R."/>
            <person name="Wiedmann M."/>
        </authorList>
    </citation>
    <scope>NUCLEOTIDE SEQUENCE [LARGE SCALE GENOMIC DNA]</scope>
    <source>
        <strain evidence="2 3">R8-3404</strain>
    </source>
</reference>
<proteinExistence type="predicted"/>
<dbReference type="AlphaFoldDB" id="A0A6C8H3N0"/>
<feature type="transmembrane region" description="Helical" evidence="1">
    <location>
        <begin position="26"/>
        <end position="43"/>
    </location>
</feature>
<dbReference type="EMBL" id="AFCV01000708">
    <property type="protein sequence ID" value="EHC91315.1"/>
    <property type="molecule type" value="Genomic_DNA"/>
</dbReference>
<sequence>MNACARIAKDGVNACERLRRFPWMKMLICCGYFFVTPFCGVFLF</sequence>
<gene>
    <name evidence="2" type="ORF">LTSEUGA_2739</name>
</gene>
<keyword evidence="1" id="KW-0812">Transmembrane</keyword>
<evidence type="ECO:0000256" key="1">
    <source>
        <dbReference type="SAM" id="Phobius"/>
    </source>
</evidence>
<organism evidence="2 3">
    <name type="scientific">Salmonella enterica subsp. enterica serovar Uganda str. R8-3404</name>
    <dbReference type="NCBI Taxonomy" id="913083"/>
    <lineage>
        <taxon>Bacteria</taxon>
        <taxon>Pseudomonadati</taxon>
        <taxon>Pseudomonadota</taxon>
        <taxon>Gammaproteobacteria</taxon>
        <taxon>Enterobacterales</taxon>
        <taxon>Enterobacteriaceae</taxon>
        <taxon>Salmonella</taxon>
    </lineage>
</organism>
<keyword evidence="1" id="KW-0472">Membrane</keyword>
<evidence type="ECO:0000313" key="2">
    <source>
        <dbReference type="EMBL" id="EHC91315.1"/>
    </source>
</evidence>
<comment type="caution">
    <text evidence="2">The sequence shown here is derived from an EMBL/GenBank/DDBJ whole genome shotgun (WGS) entry which is preliminary data.</text>
</comment>
<dbReference type="Proteomes" id="UP000003915">
    <property type="component" value="Unassembled WGS sequence"/>
</dbReference>
<protein>
    <submittedName>
        <fullName evidence="2">Uncharacterized protein</fullName>
    </submittedName>
</protein>
<name>A0A6C8H3N0_SALET</name>
<keyword evidence="1" id="KW-1133">Transmembrane helix</keyword>